<feature type="transmembrane region" description="Helical" evidence="1">
    <location>
        <begin position="270"/>
        <end position="290"/>
    </location>
</feature>
<accession>A0ABY6HVJ7</accession>
<name>A0ABY6HVJ7_9ARCH</name>
<dbReference type="EMBL" id="CP104013">
    <property type="protein sequence ID" value="UYP47421.1"/>
    <property type="molecule type" value="Genomic_DNA"/>
</dbReference>
<feature type="transmembrane region" description="Helical" evidence="1">
    <location>
        <begin position="157"/>
        <end position="174"/>
    </location>
</feature>
<feature type="transmembrane region" description="Helical" evidence="1">
    <location>
        <begin position="99"/>
        <end position="119"/>
    </location>
</feature>
<protein>
    <recommendedName>
        <fullName evidence="2">CAAX prenyl protease 2/Lysostaphin resistance protein A-like domain-containing protein</fullName>
    </recommendedName>
</protein>
<organism evidence="3 4">
    <name type="scientific">Candidatus Lokiarchaeum ossiferum</name>
    <dbReference type="NCBI Taxonomy" id="2951803"/>
    <lineage>
        <taxon>Archaea</taxon>
        <taxon>Promethearchaeati</taxon>
        <taxon>Promethearchaeota</taxon>
        <taxon>Promethearchaeia</taxon>
        <taxon>Promethearchaeales</taxon>
        <taxon>Promethearchaeaceae</taxon>
        <taxon>Candidatus Lokiarchaeum</taxon>
    </lineage>
</organism>
<proteinExistence type="predicted"/>
<feature type="transmembrane region" description="Helical" evidence="1">
    <location>
        <begin position="7"/>
        <end position="26"/>
    </location>
</feature>
<feature type="transmembrane region" description="Helical" evidence="1">
    <location>
        <begin position="296"/>
        <end position="315"/>
    </location>
</feature>
<feature type="transmembrane region" description="Helical" evidence="1">
    <location>
        <begin position="194"/>
        <end position="221"/>
    </location>
</feature>
<dbReference type="Proteomes" id="UP001208689">
    <property type="component" value="Chromosome"/>
</dbReference>
<keyword evidence="4" id="KW-1185">Reference proteome</keyword>
<feature type="transmembrane region" description="Helical" evidence="1">
    <location>
        <begin position="32"/>
        <end position="57"/>
    </location>
</feature>
<feature type="domain" description="CAAX prenyl protease 2/Lysostaphin resistance protein A-like" evidence="2">
    <location>
        <begin position="230"/>
        <end position="333"/>
    </location>
</feature>
<keyword evidence="1" id="KW-0812">Transmembrane</keyword>
<dbReference type="InterPro" id="IPR003675">
    <property type="entry name" value="Rce1/LyrA-like_dom"/>
</dbReference>
<sequence>MQTKKILSWLGILLFSLATPLIVLFLSEQESFLQNVFLFILLFIMVSTILILLCPMINGPIVEKLGQKWLYYPFLAFLLIFPLSNWVFIEYFFQYSRLLWGTFALWYVVPVVIMTLPTLFMKLDRIRPLFFICGVIILAIGFDNRNTNILLNGFNDIGYIFNSLWVSALILVIISNQYDDFPGFFNWEIQSRKFILPLTILLCVGVVILPIGLLTGFIVWAPMWDGVGMLIVTFLGIWFTIALPEELIARGVIQHQLMKFSRDNVKKFETLQITVVILISSFIFGVSHWNNTTTDFVWIYIGLATVAGVGFGWCWQKSGLFSSMLLHTSIDFVWAMCFGG</sequence>
<evidence type="ECO:0000313" key="4">
    <source>
        <dbReference type="Proteomes" id="UP001208689"/>
    </source>
</evidence>
<evidence type="ECO:0000313" key="3">
    <source>
        <dbReference type="EMBL" id="UYP47421.1"/>
    </source>
</evidence>
<keyword evidence="1" id="KW-1133">Transmembrane helix</keyword>
<feature type="transmembrane region" description="Helical" evidence="1">
    <location>
        <begin position="69"/>
        <end position="93"/>
    </location>
</feature>
<evidence type="ECO:0000256" key="1">
    <source>
        <dbReference type="SAM" id="Phobius"/>
    </source>
</evidence>
<feature type="transmembrane region" description="Helical" evidence="1">
    <location>
        <begin position="227"/>
        <end position="249"/>
    </location>
</feature>
<gene>
    <name evidence="3" type="ORF">NEF87_003706</name>
</gene>
<feature type="transmembrane region" description="Helical" evidence="1">
    <location>
        <begin position="126"/>
        <end position="142"/>
    </location>
</feature>
<evidence type="ECO:0000259" key="2">
    <source>
        <dbReference type="Pfam" id="PF02517"/>
    </source>
</evidence>
<reference evidence="3" key="1">
    <citation type="submission" date="2022-09" db="EMBL/GenBank/DDBJ databases">
        <title>Actin cytoskeleton and complex cell architecture in an #Asgard archaeon.</title>
        <authorList>
            <person name="Ponce Toledo R.I."/>
            <person name="Schleper C."/>
            <person name="Rodrigues Oliveira T."/>
            <person name="Wollweber F."/>
            <person name="Xu J."/>
            <person name="Rittmann S."/>
            <person name="Klingl A."/>
            <person name="Pilhofer M."/>
        </authorList>
    </citation>
    <scope>NUCLEOTIDE SEQUENCE</scope>
    <source>
        <strain evidence="3">B-35</strain>
    </source>
</reference>
<dbReference type="Pfam" id="PF02517">
    <property type="entry name" value="Rce1-like"/>
    <property type="match status" value="1"/>
</dbReference>
<keyword evidence="1" id="KW-0472">Membrane</keyword>